<sequence length="214" mass="24914">MHSYPTNFLRYLFYLYTVKYIYKYAINLGKRTPSGIKNKVLDSWLFGIPINMIATCNGIDYGSVFRIIESFKSKIPDIDVLRAVDVMIKQEGLSLNDVASGIRVKNFLEQMGSSEIEMERLLTDIDIHSFKTNKTFSDFVKKVHEIHRFASGLGISIHQVYDYVEQKKKELRTLQIELDKMKSLILKKKIEYHGLQYRIKTNSFGNSSDRMYPS</sequence>
<organism evidence="1 2">
    <name type="scientific">Candidatus Nitrosocosmicus oleophilus</name>
    <dbReference type="NCBI Taxonomy" id="1353260"/>
    <lineage>
        <taxon>Archaea</taxon>
        <taxon>Nitrososphaerota</taxon>
        <taxon>Nitrososphaeria</taxon>
        <taxon>Nitrososphaerales</taxon>
        <taxon>Nitrososphaeraceae</taxon>
        <taxon>Candidatus Nitrosocosmicus</taxon>
    </lineage>
</organism>
<dbReference type="AlphaFoldDB" id="A0A654M8H6"/>
<keyword evidence="2" id="KW-1185">Reference proteome</keyword>
<proteinExistence type="predicted"/>
<accession>A0A654M8H6</accession>
<dbReference type="EMBL" id="CP012850">
    <property type="protein sequence ID" value="ALI35792.1"/>
    <property type="molecule type" value="Genomic_DNA"/>
</dbReference>
<name>A0A654M8H6_9ARCH</name>
<evidence type="ECO:0000313" key="1">
    <source>
        <dbReference type="EMBL" id="ALI35792.1"/>
    </source>
</evidence>
<dbReference type="Proteomes" id="UP000058925">
    <property type="component" value="Chromosome"/>
</dbReference>
<evidence type="ECO:0000313" key="2">
    <source>
        <dbReference type="Proteomes" id="UP000058925"/>
    </source>
</evidence>
<reference evidence="2" key="1">
    <citation type="submission" date="2015-10" db="EMBL/GenBank/DDBJ databases">
        <title>Niche specialization of a soil ammonia-oxidizing archaeon, Candidatus Nitrosocosmicus oleophilus.</title>
        <authorList>
            <person name="Jung M.-Y."/>
            <person name="Rhee S.-K."/>
        </authorList>
    </citation>
    <scope>NUCLEOTIDE SEQUENCE [LARGE SCALE GENOMIC DNA]</scope>
    <source>
        <strain evidence="2">MY3</strain>
    </source>
</reference>
<dbReference type="KEGG" id="taa:NMY3_01589"/>
<protein>
    <submittedName>
        <fullName evidence="1">Uncharacterized protein</fullName>
    </submittedName>
</protein>
<gene>
    <name evidence="1" type="ORF">NMY3_01589</name>
</gene>